<accession>A0ABD3T5V1</accession>
<feature type="domain" description="Integrase core" evidence="1">
    <location>
        <begin position="25"/>
        <end position="205"/>
    </location>
</feature>
<evidence type="ECO:0000259" key="1">
    <source>
        <dbReference type="Pfam" id="PF24764"/>
    </source>
</evidence>
<dbReference type="SUPFAM" id="SSF53098">
    <property type="entry name" value="Ribonuclease H-like"/>
    <property type="match status" value="1"/>
</dbReference>
<dbReference type="InterPro" id="IPR012337">
    <property type="entry name" value="RNaseH-like_sf"/>
</dbReference>
<reference evidence="2 3" key="1">
    <citation type="submission" date="2024-11" db="EMBL/GenBank/DDBJ databases">
        <title>Chromosome-level genome assembly of the freshwater bivalve Anodonta woodiana.</title>
        <authorList>
            <person name="Chen X."/>
        </authorList>
    </citation>
    <scope>NUCLEOTIDE SEQUENCE [LARGE SCALE GENOMIC DNA]</scope>
    <source>
        <strain evidence="2">MN2024</strain>
        <tissue evidence="2">Gills</tissue>
    </source>
</reference>
<dbReference type="AlphaFoldDB" id="A0ABD3T5V1"/>
<protein>
    <recommendedName>
        <fullName evidence="1">Integrase core domain-containing protein</fullName>
    </recommendedName>
</protein>
<dbReference type="Pfam" id="PF24764">
    <property type="entry name" value="rva_4"/>
    <property type="match status" value="1"/>
</dbReference>
<proteinExistence type="predicted"/>
<gene>
    <name evidence="2" type="ORF">ACJMK2_023963</name>
</gene>
<dbReference type="PANTHER" id="PTHR46791">
    <property type="entry name" value="EXPRESSED PROTEIN"/>
    <property type="match status" value="1"/>
</dbReference>
<evidence type="ECO:0000313" key="2">
    <source>
        <dbReference type="EMBL" id="KAL3832309.1"/>
    </source>
</evidence>
<dbReference type="EMBL" id="JBJQND010000019">
    <property type="protein sequence ID" value="KAL3832309.1"/>
    <property type="molecule type" value="Genomic_DNA"/>
</dbReference>
<dbReference type="PANTHER" id="PTHR46791:SF13">
    <property type="entry name" value="CLR5 DOMAIN-CONTAINING PROTEIN"/>
    <property type="match status" value="1"/>
</dbReference>
<keyword evidence="3" id="KW-1185">Reference proteome</keyword>
<dbReference type="InterPro" id="IPR058913">
    <property type="entry name" value="Integrase_dom_put"/>
</dbReference>
<organism evidence="2 3">
    <name type="scientific">Sinanodonta woodiana</name>
    <name type="common">Chinese pond mussel</name>
    <name type="synonym">Anodonta woodiana</name>
    <dbReference type="NCBI Taxonomy" id="1069815"/>
    <lineage>
        <taxon>Eukaryota</taxon>
        <taxon>Metazoa</taxon>
        <taxon>Spiralia</taxon>
        <taxon>Lophotrochozoa</taxon>
        <taxon>Mollusca</taxon>
        <taxon>Bivalvia</taxon>
        <taxon>Autobranchia</taxon>
        <taxon>Heteroconchia</taxon>
        <taxon>Palaeoheterodonta</taxon>
        <taxon>Unionida</taxon>
        <taxon>Unionoidea</taxon>
        <taxon>Unionidae</taxon>
        <taxon>Unioninae</taxon>
        <taxon>Sinanodonta</taxon>
    </lineage>
</organism>
<name>A0ABD3T5V1_SINWO</name>
<dbReference type="Proteomes" id="UP001634394">
    <property type="component" value="Unassembled WGS sequence"/>
</dbReference>
<comment type="caution">
    <text evidence="2">The sequence shown here is derived from an EMBL/GenBank/DDBJ whole genome shotgun (WGS) entry which is preliminary data.</text>
</comment>
<sequence>MLRMLDPQGVKLRQRRCLRRRQYFSKGPNYCWHIDSYDKLKPYGLCINGCIDGYSRKLIWLKAGRSNSDPKVIAKYFIDAVEEYGGCPTFMRGDMGTENVRVAAMQKFLRRSDGLDIENDRTFIYGKSTLNTRIESWWGILRKECCQIWMEELKVLRDNGFFSGNALDINLVQFCLMRLLQDELDDVMMVWNTHRIRANRTNSPAGRPLSLHLLPDMENVEDHLCDVSEEEIEVCRTECAEETIYTCEEELFELCCLHMEENNWNLPKAITEAIDLYLRLRNWLLTQL</sequence>
<evidence type="ECO:0000313" key="3">
    <source>
        <dbReference type="Proteomes" id="UP001634394"/>
    </source>
</evidence>